<accession>A0A4Q0A1P1</accession>
<evidence type="ECO:0000256" key="1">
    <source>
        <dbReference type="ARBA" id="ARBA00001917"/>
    </source>
</evidence>
<feature type="domain" description="DUS-like FMN-binding" evidence="17">
    <location>
        <begin position="67"/>
        <end position="322"/>
    </location>
</feature>
<dbReference type="PROSITE" id="PS01136">
    <property type="entry name" value="UPF0034"/>
    <property type="match status" value="1"/>
</dbReference>
<comment type="catalytic activity">
    <reaction evidence="12">
        <text>5,6-dihydrouridine(16) in tRNA + NADP(+) = uridine(16) in tRNA + NADPH + H(+)</text>
        <dbReference type="Rhea" id="RHEA:53376"/>
        <dbReference type="Rhea" id="RHEA-COMP:13543"/>
        <dbReference type="Rhea" id="RHEA-COMP:13544"/>
        <dbReference type="ChEBI" id="CHEBI:15378"/>
        <dbReference type="ChEBI" id="CHEBI:57783"/>
        <dbReference type="ChEBI" id="CHEBI:58349"/>
        <dbReference type="ChEBI" id="CHEBI:65315"/>
        <dbReference type="ChEBI" id="CHEBI:74443"/>
        <dbReference type="EC" id="1.3.1.88"/>
    </reaction>
    <physiologicalReaction direction="right-to-left" evidence="12">
        <dbReference type="Rhea" id="RHEA:53378"/>
    </physiologicalReaction>
</comment>
<organism evidence="18 19">
    <name type="scientific">Dimargaris cristalligena</name>
    <dbReference type="NCBI Taxonomy" id="215637"/>
    <lineage>
        <taxon>Eukaryota</taxon>
        <taxon>Fungi</taxon>
        <taxon>Fungi incertae sedis</taxon>
        <taxon>Zoopagomycota</taxon>
        <taxon>Kickxellomycotina</taxon>
        <taxon>Dimargaritomycetes</taxon>
        <taxon>Dimargaritales</taxon>
        <taxon>Dimargaritaceae</taxon>
        <taxon>Dimargaris</taxon>
    </lineage>
</organism>
<comment type="catalytic activity">
    <reaction evidence="11">
        <text>5,6-dihydrouridine(17) in tRNA + NAD(+) = uridine(17) in tRNA + NADH + H(+)</text>
        <dbReference type="Rhea" id="RHEA:53372"/>
        <dbReference type="Rhea" id="RHEA-COMP:13541"/>
        <dbReference type="Rhea" id="RHEA-COMP:13542"/>
        <dbReference type="ChEBI" id="CHEBI:15378"/>
        <dbReference type="ChEBI" id="CHEBI:57540"/>
        <dbReference type="ChEBI" id="CHEBI:57945"/>
        <dbReference type="ChEBI" id="CHEBI:65315"/>
        <dbReference type="ChEBI" id="CHEBI:74443"/>
        <dbReference type="EC" id="1.3.1.88"/>
    </reaction>
    <physiologicalReaction direction="right-to-left" evidence="11">
        <dbReference type="Rhea" id="RHEA:53374"/>
    </physiologicalReaction>
</comment>
<sequence>MPYWFRAHLPHQRLPLLSLLARPLRFPLPVHTAMPPPSSPTAGITPPTKLGGYAFYRQALRGAKYIVAPMVDQSELAWRILSRRYGAELCYTPMFHARLFCQPEHKAYFAEQWQTNPADRPLIAQFCANDPAFLLRSALRIQDQCDAVDLNLGCPQGIAQKGHYGSFLMEEWDLVARMVRTLHENITVPVTCKIRVFPDPERTVAYARMLEAAGCQLLTVHGRLREQRGHKSGLADWDQIRRVKEAVQIPVLANGNILYFEDVERCLAATGVDGVMSAEANLYNPAVFSGRYLPAYQLAREYMDICKEVPTPMPFIRAHLFKLFKPSLPLHTDLRAQMAKVQSFAEMDQVVHDLQARLQPEAEQHPPFCIETAEKDTDGFYIIPHWICQPDVPAAAAPTVNGQVIEGENEGGMVTAGGESAPVSPIPSAVVCLIHQSKASPIPIPEQPTPLPVTTS</sequence>
<evidence type="ECO:0000256" key="11">
    <source>
        <dbReference type="ARBA" id="ARBA00047287"/>
    </source>
</evidence>
<comment type="catalytic activity">
    <reaction evidence="15">
        <text>a 5,6-dihydrouridine in mRNA + NADP(+) = a uridine in mRNA + NADPH + H(+)</text>
        <dbReference type="Rhea" id="RHEA:69855"/>
        <dbReference type="Rhea" id="RHEA-COMP:14658"/>
        <dbReference type="Rhea" id="RHEA-COMP:17789"/>
        <dbReference type="ChEBI" id="CHEBI:15378"/>
        <dbReference type="ChEBI" id="CHEBI:57783"/>
        <dbReference type="ChEBI" id="CHEBI:58349"/>
        <dbReference type="ChEBI" id="CHEBI:65315"/>
        <dbReference type="ChEBI" id="CHEBI:74443"/>
    </reaction>
    <physiologicalReaction direction="right-to-left" evidence="15">
        <dbReference type="Rhea" id="RHEA:69857"/>
    </physiologicalReaction>
</comment>
<comment type="catalytic activity">
    <reaction evidence="16">
        <text>5,6-dihydrouridine(17) in tRNA + NADP(+) = uridine(17) in tRNA + NADPH + H(+)</text>
        <dbReference type="Rhea" id="RHEA:53368"/>
        <dbReference type="Rhea" id="RHEA-COMP:13541"/>
        <dbReference type="Rhea" id="RHEA-COMP:13542"/>
        <dbReference type="ChEBI" id="CHEBI:15378"/>
        <dbReference type="ChEBI" id="CHEBI:57783"/>
        <dbReference type="ChEBI" id="CHEBI:58349"/>
        <dbReference type="ChEBI" id="CHEBI:65315"/>
        <dbReference type="ChEBI" id="CHEBI:74443"/>
        <dbReference type="EC" id="1.3.1.88"/>
    </reaction>
    <physiologicalReaction direction="right-to-left" evidence="16">
        <dbReference type="Rhea" id="RHEA:53370"/>
    </physiologicalReaction>
</comment>
<keyword evidence="6" id="KW-0521">NADP</keyword>
<evidence type="ECO:0000256" key="4">
    <source>
        <dbReference type="ARBA" id="ARBA00022664"/>
    </source>
</evidence>
<dbReference type="SUPFAM" id="SSF51395">
    <property type="entry name" value="FMN-linked oxidoreductases"/>
    <property type="match status" value="1"/>
</dbReference>
<keyword evidence="8" id="KW-0520">NAD</keyword>
<dbReference type="GO" id="GO:0006397">
    <property type="term" value="P:mRNA processing"/>
    <property type="evidence" value="ECO:0007669"/>
    <property type="project" value="UniProtKB-KW"/>
</dbReference>
<dbReference type="PANTHER" id="PTHR11082">
    <property type="entry name" value="TRNA-DIHYDROURIDINE SYNTHASE"/>
    <property type="match status" value="1"/>
</dbReference>
<keyword evidence="7" id="KW-0560">Oxidoreductase</keyword>
<evidence type="ECO:0000313" key="18">
    <source>
        <dbReference type="EMBL" id="RKP39212.1"/>
    </source>
</evidence>
<evidence type="ECO:0000256" key="7">
    <source>
        <dbReference type="ARBA" id="ARBA00023002"/>
    </source>
</evidence>
<evidence type="ECO:0000256" key="6">
    <source>
        <dbReference type="ARBA" id="ARBA00022857"/>
    </source>
</evidence>
<dbReference type="STRING" id="215637.A0A4Q0A1P1"/>
<protein>
    <recommendedName>
        <fullName evidence="10">tRNA-dihydrouridine(16/17) synthase [NAD(P)(+)]</fullName>
        <ecNumber evidence="10">1.3.1.88</ecNumber>
    </recommendedName>
</protein>
<proteinExistence type="inferred from homology"/>
<evidence type="ECO:0000256" key="5">
    <source>
        <dbReference type="ARBA" id="ARBA00022694"/>
    </source>
</evidence>
<evidence type="ECO:0000256" key="15">
    <source>
        <dbReference type="ARBA" id="ARBA00049447"/>
    </source>
</evidence>
<evidence type="ECO:0000256" key="16">
    <source>
        <dbReference type="ARBA" id="ARBA00049467"/>
    </source>
</evidence>
<evidence type="ECO:0000259" key="17">
    <source>
        <dbReference type="Pfam" id="PF01207"/>
    </source>
</evidence>
<dbReference type="GO" id="GO:0017150">
    <property type="term" value="F:tRNA dihydrouridine synthase activity"/>
    <property type="evidence" value="ECO:0007669"/>
    <property type="project" value="InterPro"/>
</dbReference>
<evidence type="ECO:0000256" key="14">
    <source>
        <dbReference type="ARBA" id="ARBA00048934"/>
    </source>
</evidence>
<dbReference type="PANTHER" id="PTHR11082:SF5">
    <property type="entry name" value="TRNA-DIHYDROURIDINE(16_17) SYNTHASE [NAD(P)(+)]-LIKE"/>
    <property type="match status" value="1"/>
</dbReference>
<dbReference type="Proteomes" id="UP000268162">
    <property type="component" value="Unassembled WGS sequence"/>
</dbReference>
<reference evidence="19" key="1">
    <citation type="journal article" date="2018" name="Nat. Microbiol.">
        <title>Leveraging single-cell genomics to expand the fungal tree of life.</title>
        <authorList>
            <person name="Ahrendt S.R."/>
            <person name="Quandt C.A."/>
            <person name="Ciobanu D."/>
            <person name="Clum A."/>
            <person name="Salamov A."/>
            <person name="Andreopoulos B."/>
            <person name="Cheng J.F."/>
            <person name="Woyke T."/>
            <person name="Pelin A."/>
            <person name="Henrissat B."/>
            <person name="Reynolds N.K."/>
            <person name="Benny G.L."/>
            <person name="Smith M.E."/>
            <person name="James T.Y."/>
            <person name="Grigoriev I.V."/>
        </authorList>
    </citation>
    <scope>NUCLEOTIDE SEQUENCE [LARGE SCALE GENOMIC DNA]</scope>
    <source>
        <strain evidence="19">RSA 468</strain>
    </source>
</reference>
<gene>
    <name evidence="18" type="ORF">BJ085DRAFT_42634</name>
</gene>
<comment type="catalytic activity">
    <reaction evidence="14">
        <text>5,6-dihydrouridine(16) in tRNA + NAD(+) = uridine(16) in tRNA + NADH + H(+)</text>
        <dbReference type="Rhea" id="RHEA:53380"/>
        <dbReference type="Rhea" id="RHEA-COMP:13543"/>
        <dbReference type="Rhea" id="RHEA-COMP:13544"/>
        <dbReference type="ChEBI" id="CHEBI:15378"/>
        <dbReference type="ChEBI" id="CHEBI:57540"/>
        <dbReference type="ChEBI" id="CHEBI:57945"/>
        <dbReference type="ChEBI" id="CHEBI:65315"/>
        <dbReference type="ChEBI" id="CHEBI:74443"/>
        <dbReference type="EC" id="1.3.1.88"/>
    </reaction>
    <physiologicalReaction direction="right-to-left" evidence="14">
        <dbReference type="Rhea" id="RHEA:53382"/>
    </physiologicalReaction>
</comment>
<dbReference type="InterPro" id="IPR035587">
    <property type="entry name" value="DUS-like_FMN-bd"/>
</dbReference>
<dbReference type="AlphaFoldDB" id="A0A4Q0A1P1"/>
<dbReference type="Pfam" id="PF01207">
    <property type="entry name" value="Dus"/>
    <property type="match status" value="1"/>
</dbReference>
<evidence type="ECO:0000313" key="19">
    <source>
        <dbReference type="Proteomes" id="UP000268162"/>
    </source>
</evidence>
<comment type="catalytic activity">
    <reaction evidence="13">
        <text>a 5,6-dihydrouridine in mRNA + NAD(+) = a uridine in mRNA + NADH + H(+)</text>
        <dbReference type="Rhea" id="RHEA:69851"/>
        <dbReference type="Rhea" id="RHEA-COMP:14658"/>
        <dbReference type="Rhea" id="RHEA-COMP:17789"/>
        <dbReference type="ChEBI" id="CHEBI:15378"/>
        <dbReference type="ChEBI" id="CHEBI:57540"/>
        <dbReference type="ChEBI" id="CHEBI:57945"/>
        <dbReference type="ChEBI" id="CHEBI:65315"/>
        <dbReference type="ChEBI" id="CHEBI:74443"/>
    </reaction>
    <physiologicalReaction direction="right-to-left" evidence="13">
        <dbReference type="Rhea" id="RHEA:69853"/>
    </physiologicalReaction>
</comment>
<keyword evidence="5" id="KW-0819">tRNA processing</keyword>
<evidence type="ECO:0000256" key="2">
    <source>
        <dbReference type="ARBA" id="ARBA00022630"/>
    </source>
</evidence>
<evidence type="ECO:0000256" key="3">
    <source>
        <dbReference type="ARBA" id="ARBA00022643"/>
    </source>
</evidence>
<name>A0A4Q0A1P1_9FUNG</name>
<dbReference type="CDD" id="cd02801">
    <property type="entry name" value="DUS_like_FMN"/>
    <property type="match status" value="1"/>
</dbReference>
<dbReference type="EC" id="1.3.1.88" evidence="10"/>
<evidence type="ECO:0000256" key="9">
    <source>
        <dbReference type="ARBA" id="ARBA00038313"/>
    </source>
</evidence>
<dbReference type="EMBL" id="ML002289">
    <property type="protein sequence ID" value="RKP39212.1"/>
    <property type="molecule type" value="Genomic_DNA"/>
</dbReference>
<dbReference type="InterPro" id="IPR013785">
    <property type="entry name" value="Aldolase_TIM"/>
</dbReference>
<comment type="similarity">
    <text evidence="9">Belongs to the Dus family. Dus1 subfamily.</text>
</comment>
<dbReference type="InterPro" id="IPR018517">
    <property type="entry name" value="tRNA_hU_synthase_CS"/>
</dbReference>
<comment type="cofactor">
    <cofactor evidence="1">
        <name>FMN</name>
        <dbReference type="ChEBI" id="CHEBI:58210"/>
    </cofactor>
</comment>
<evidence type="ECO:0000256" key="10">
    <source>
        <dbReference type="ARBA" id="ARBA00038890"/>
    </source>
</evidence>
<dbReference type="Gene3D" id="3.20.20.70">
    <property type="entry name" value="Aldolase class I"/>
    <property type="match status" value="1"/>
</dbReference>
<keyword evidence="19" id="KW-1185">Reference proteome</keyword>
<keyword evidence="4" id="KW-0507">mRNA processing</keyword>
<evidence type="ECO:0000256" key="8">
    <source>
        <dbReference type="ARBA" id="ARBA00023027"/>
    </source>
</evidence>
<keyword evidence="2" id="KW-0285">Flavoprotein</keyword>
<dbReference type="GO" id="GO:0050660">
    <property type="term" value="F:flavin adenine dinucleotide binding"/>
    <property type="evidence" value="ECO:0007669"/>
    <property type="project" value="InterPro"/>
</dbReference>
<keyword evidence="3" id="KW-0288">FMN</keyword>
<evidence type="ECO:0000256" key="12">
    <source>
        <dbReference type="ARBA" id="ARBA00047652"/>
    </source>
</evidence>
<evidence type="ECO:0000256" key="13">
    <source>
        <dbReference type="ARBA" id="ARBA00048342"/>
    </source>
</evidence>